<keyword evidence="16" id="KW-1185">Reference proteome</keyword>
<dbReference type="InterPro" id="IPR013600">
    <property type="entry name" value="Ly49_N"/>
</dbReference>
<dbReference type="RGD" id="1359667">
    <property type="gene designation" value="Klra2"/>
</dbReference>
<dbReference type="Ensembl" id="ENSRNOT00000163444.1">
    <property type="protein sequence ID" value="ENSRNOP00000108955.1"/>
    <property type="gene ID" value="ENSRNOG00000031515.6"/>
</dbReference>
<dbReference type="InterPro" id="IPR052013">
    <property type="entry name" value="Mouse_KLRs"/>
</dbReference>
<dbReference type="InterPro" id="IPR016187">
    <property type="entry name" value="CTDL_fold"/>
</dbReference>
<evidence type="ECO:0000256" key="6">
    <source>
        <dbReference type="ARBA" id="ARBA00022989"/>
    </source>
</evidence>
<keyword evidence="8" id="KW-1015">Disulfide bond</keyword>
<dbReference type="InterPro" id="IPR001304">
    <property type="entry name" value="C-type_lectin-like"/>
</dbReference>
<dbReference type="CDD" id="cd03593">
    <property type="entry name" value="CLECT_NK_receptors_like"/>
    <property type="match status" value="1"/>
</dbReference>
<accession>A0ABK0LUN3</accession>
<evidence type="ECO:0000256" key="1">
    <source>
        <dbReference type="ARBA" id="ARBA00004606"/>
    </source>
</evidence>
<sequence length="345" mass="40372">MYGMTSAFTVNIIYQREEFYSANVFERNLSRPYFNTNHNLHTPKMSEQEVTYTTVRFHKSPGLQNQVRPEETQRPRKAGHRAHSECKVRECSVTWKPIVIVLGILCSLLLVTVAVLLTHIFQSRQEKHEHEQRLNNLDQLYHVMKNDSSLMEERLRNKSLEFETCKNTLDNLNREQNRCYRESKIDLKCFKYKGKQVEGHWFCCGMKCYYFITDNVQWNGCKQICQACSLSLLKIDDEDEMNFLKSQLQGKRYWIGLTYNKSPKKQQWIGDPPKLDVAGVNLGHDRGNCAFLSSFQIDNEDCAKTCGCICEKRLNIFPILVTCVNQRKQLDLQSDEGESEEMYLT</sequence>
<evidence type="ECO:0000256" key="3">
    <source>
        <dbReference type="ARBA" id="ARBA00022734"/>
    </source>
</evidence>
<reference evidence="15" key="1">
    <citation type="submission" date="2024-01" db="EMBL/GenBank/DDBJ databases">
        <title>GRCr8: a new rat reference genome assembly contstructed from accurate long reads and long range scaffolding.</title>
        <authorList>
            <person name="Doris P.A."/>
            <person name="Kalbfleisch T."/>
            <person name="Li K."/>
            <person name="Howe K."/>
            <person name="Wood J."/>
        </authorList>
    </citation>
    <scope>NUCLEOTIDE SEQUENCE [LARGE SCALE GENOMIC DNA]</scope>
    <source>
        <strain evidence="15">Brown Norway</strain>
    </source>
</reference>
<evidence type="ECO:0000256" key="11">
    <source>
        <dbReference type="SAM" id="Coils"/>
    </source>
</evidence>
<proteinExistence type="predicted"/>
<dbReference type="SUPFAM" id="SSF56436">
    <property type="entry name" value="C-type lectin-like"/>
    <property type="match status" value="1"/>
</dbReference>
<dbReference type="Gene3D" id="3.10.100.10">
    <property type="entry name" value="Mannose-Binding Protein A, subunit A"/>
    <property type="match status" value="1"/>
</dbReference>
<dbReference type="GeneTree" id="ENSGT00390000008117"/>
<keyword evidence="2 13" id="KW-0812">Transmembrane</keyword>
<evidence type="ECO:0000256" key="4">
    <source>
        <dbReference type="ARBA" id="ARBA00022889"/>
    </source>
</evidence>
<keyword evidence="11" id="KW-0175">Coiled coil</keyword>
<evidence type="ECO:0000256" key="7">
    <source>
        <dbReference type="ARBA" id="ARBA00023136"/>
    </source>
</evidence>
<evidence type="ECO:0000256" key="2">
    <source>
        <dbReference type="ARBA" id="ARBA00022692"/>
    </source>
</evidence>
<reference evidence="15" key="3">
    <citation type="submission" date="2025-09" db="UniProtKB">
        <authorList>
            <consortium name="Ensembl"/>
        </authorList>
    </citation>
    <scope>IDENTIFICATION</scope>
    <source>
        <strain evidence="15">Brown Norway</strain>
    </source>
</reference>
<dbReference type="PANTHER" id="PTHR46329">
    <property type="entry name" value="KILLER CELL LECTIN-LIKE RECEPTOR 2"/>
    <property type="match status" value="1"/>
</dbReference>
<feature type="region of interest" description="Disordered" evidence="12">
    <location>
        <begin position="62"/>
        <end position="81"/>
    </location>
</feature>
<evidence type="ECO:0000256" key="13">
    <source>
        <dbReference type="SAM" id="Phobius"/>
    </source>
</evidence>
<evidence type="ECO:0000256" key="8">
    <source>
        <dbReference type="ARBA" id="ARBA00023157"/>
    </source>
</evidence>
<evidence type="ECO:0000256" key="12">
    <source>
        <dbReference type="SAM" id="MobiDB-lite"/>
    </source>
</evidence>
<feature type="transmembrane region" description="Helical" evidence="13">
    <location>
        <begin position="98"/>
        <end position="121"/>
    </location>
</feature>
<organism evidence="15 16">
    <name type="scientific">Rattus norvegicus</name>
    <name type="common">Rat</name>
    <dbReference type="NCBI Taxonomy" id="10116"/>
    <lineage>
        <taxon>Eukaryota</taxon>
        <taxon>Metazoa</taxon>
        <taxon>Chordata</taxon>
        <taxon>Craniata</taxon>
        <taxon>Vertebrata</taxon>
        <taxon>Euteleostomi</taxon>
        <taxon>Mammalia</taxon>
        <taxon>Eutheria</taxon>
        <taxon>Euarchontoglires</taxon>
        <taxon>Glires</taxon>
        <taxon>Rodentia</taxon>
        <taxon>Myomorpha</taxon>
        <taxon>Muroidea</taxon>
        <taxon>Muridae</taxon>
        <taxon>Murinae</taxon>
        <taxon>Rattus</taxon>
    </lineage>
</organism>
<dbReference type="Pfam" id="PF08391">
    <property type="entry name" value="Ly49"/>
    <property type="match status" value="1"/>
</dbReference>
<keyword evidence="6 13" id="KW-1133">Transmembrane helix</keyword>
<feature type="coiled-coil region" evidence="11">
    <location>
        <begin position="120"/>
        <end position="175"/>
    </location>
</feature>
<dbReference type="Pfam" id="PF00059">
    <property type="entry name" value="Lectin_C"/>
    <property type="match status" value="1"/>
</dbReference>
<comment type="subcellular location">
    <subcellularLocation>
        <location evidence="1">Membrane</location>
        <topology evidence="1">Single-pass type II membrane protein</topology>
    </subcellularLocation>
</comment>
<keyword evidence="4" id="KW-0130">Cell adhesion</keyword>
<keyword evidence="10" id="KW-0325">Glycoprotein</keyword>
<gene>
    <name evidence="15" type="primary">Klra2</name>
</gene>
<dbReference type="InterPro" id="IPR033992">
    <property type="entry name" value="NKR-like_CTLD"/>
</dbReference>
<evidence type="ECO:0000259" key="14">
    <source>
        <dbReference type="PROSITE" id="PS50041"/>
    </source>
</evidence>
<dbReference type="SMART" id="SM00034">
    <property type="entry name" value="CLECT"/>
    <property type="match status" value="1"/>
</dbReference>
<evidence type="ECO:0000313" key="16">
    <source>
        <dbReference type="Proteomes" id="UP000002494"/>
    </source>
</evidence>
<reference evidence="15" key="2">
    <citation type="submission" date="2025-08" db="UniProtKB">
        <authorList>
            <consortium name="Ensembl"/>
        </authorList>
    </citation>
    <scope>IDENTIFICATION</scope>
    <source>
        <strain evidence="15">Brown Norway</strain>
    </source>
</reference>
<dbReference type="Proteomes" id="UP000002494">
    <property type="component" value="Chromosome 4"/>
</dbReference>
<dbReference type="PROSITE" id="PS50041">
    <property type="entry name" value="C_TYPE_LECTIN_2"/>
    <property type="match status" value="1"/>
</dbReference>
<evidence type="ECO:0000256" key="5">
    <source>
        <dbReference type="ARBA" id="ARBA00022968"/>
    </source>
</evidence>
<evidence type="ECO:0000313" key="15">
    <source>
        <dbReference type="Ensembl" id="ENSRNOP00000108955.1"/>
    </source>
</evidence>
<dbReference type="InterPro" id="IPR016186">
    <property type="entry name" value="C-type_lectin-like/link_sf"/>
</dbReference>
<keyword evidence="9" id="KW-0675">Receptor</keyword>
<name>A0ABK0LUN3_RAT</name>
<protein>
    <submittedName>
        <fullName evidence="15">Killer cell lectin-like receptor, subfamily A, member 2</fullName>
    </submittedName>
</protein>
<feature type="domain" description="C-type lectin" evidence="14">
    <location>
        <begin position="204"/>
        <end position="311"/>
    </location>
</feature>
<keyword evidence="5" id="KW-0735">Signal-anchor</keyword>
<keyword evidence="3" id="KW-0430">Lectin</keyword>
<evidence type="ECO:0000256" key="9">
    <source>
        <dbReference type="ARBA" id="ARBA00023170"/>
    </source>
</evidence>
<dbReference type="PANTHER" id="PTHR46329:SF1">
    <property type="entry name" value="KILLER CELL LECTIN-LIKE RECEPTOR 2"/>
    <property type="match status" value="1"/>
</dbReference>
<keyword evidence="7 13" id="KW-0472">Membrane</keyword>
<evidence type="ECO:0000256" key="10">
    <source>
        <dbReference type="ARBA" id="ARBA00023180"/>
    </source>
</evidence>